<reference evidence="2 3" key="1">
    <citation type="submission" date="2021-06" db="EMBL/GenBank/DDBJ databases">
        <title>Caerostris darwini draft genome.</title>
        <authorList>
            <person name="Kono N."/>
            <person name="Arakawa K."/>
        </authorList>
    </citation>
    <scope>NUCLEOTIDE SEQUENCE [LARGE SCALE GENOMIC DNA]</scope>
</reference>
<evidence type="ECO:0000313" key="3">
    <source>
        <dbReference type="Proteomes" id="UP001054837"/>
    </source>
</evidence>
<organism evidence="2 3">
    <name type="scientific">Caerostris darwini</name>
    <dbReference type="NCBI Taxonomy" id="1538125"/>
    <lineage>
        <taxon>Eukaryota</taxon>
        <taxon>Metazoa</taxon>
        <taxon>Ecdysozoa</taxon>
        <taxon>Arthropoda</taxon>
        <taxon>Chelicerata</taxon>
        <taxon>Arachnida</taxon>
        <taxon>Araneae</taxon>
        <taxon>Araneomorphae</taxon>
        <taxon>Entelegynae</taxon>
        <taxon>Araneoidea</taxon>
        <taxon>Araneidae</taxon>
        <taxon>Caerostris</taxon>
    </lineage>
</organism>
<gene>
    <name evidence="2" type="ORF">CDAR_573551</name>
</gene>
<comment type="caution">
    <text evidence="2">The sequence shown here is derived from an EMBL/GenBank/DDBJ whole genome shotgun (WGS) entry which is preliminary data.</text>
</comment>
<evidence type="ECO:0000256" key="1">
    <source>
        <dbReference type="SAM" id="MobiDB-lite"/>
    </source>
</evidence>
<dbReference type="AlphaFoldDB" id="A0AAV4T8P0"/>
<dbReference type="EMBL" id="BPLQ01009284">
    <property type="protein sequence ID" value="GIY43043.1"/>
    <property type="molecule type" value="Genomic_DNA"/>
</dbReference>
<dbReference type="Proteomes" id="UP001054837">
    <property type="component" value="Unassembled WGS sequence"/>
</dbReference>
<keyword evidence="3" id="KW-1185">Reference proteome</keyword>
<proteinExistence type="predicted"/>
<sequence length="127" mass="14541">MLPRFTIKQNFILISFPHRSWLAKPRPGKHCIPNITHKYSIKFIRFNPTTKRLKQSVSPGKTPGMKIKRGRPGAEGRLAARQTTLVKAISWKFINRPFITRNKCSGLSLHAIISKNCHHYFATSQSC</sequence>
<evidence type="ECO:0000313" key="2">
    <source>
        <dbReference type="EMBL" id="GIY43043.1"/>
    </source>
</evidence>
<accession>A0AAV4T8P0</accession>
<feature type="region of interest" description="Disordered" evidence="1">
    <location>
        <begin position="54"/>
        <end position="74"/>
    </location>
</feature>
<name>A0AAV4T8P0_9ARAC</name>
<protein>
    <submittedName>
        <fullName evidence="2">Uncharacterized protein</fullName>
    </submittedName>
</protein>